<keyword evidence="2" id="KW-1185">Reference proteome</keyword>
<dbReference type="AlphaFoldDB" id="A0A392W192"/>
<name>A0A392W192_9FABA</name>
<dbReference type="Proteomes" id="UP000265520">
    <property type="component" value="Unassembled WGS sequence"/>
</dbReference>
<sequence>MLLLLEKWVGLGKVNMMKRQVHRHGYNLNMLTLSKTAL</sequence>
<organism evidence="1 2">
    <name type="scientific">Trifolium medium</name>
    <dbReference type="NCBI Taxonomy" id="97028"/>
    <lineage>
        <taxon>Eukaryota</taxon>
        <taxon>Viridiplantae</taxon>
        <taxon>Streptophyta</taxon>
        <taxon>Embryophyta</taxon>
        <taxon>Tracheophyta</taxon>
        <taxon>Spermatophyta</taxon>
        <taxon>Magnoliopsida</taxon>
        <taxon>eudicotyledons</taxon>
        <taxon>Gunneridae</taxon>
        <taxon>Pentapetalae</taxon>
        <taxon>rosids</taxon>
        <taxon>fabids</taxon>
        <taxon>Fabales</taxon>
        <taxon>Fabaceae</taxon>
        <taxon>Papilionoideae</taxon>
        <taxon>50 kb inversion clade</taxon>
        <taxon>NPAAA clade</taxon>
        <taxon>Hologalegina</taxon>
        <taxon>IRL clade</taxon>
        <taxon>Trifolieae</taxon>
        <taxon>Trifolium</taxon>
    </lineage>
</organism>
<feature type="non-terminal residue" evidence="1">
    <location>
        <position position="38"/>
    </location>
</feature>
<evidence type="ECO:0000313" key="1">
    <source>
        <dbReference type="EMBL" id="MCI94434.1"/>
    </source>
</evidence>
<accession>A0A392W192</accession>
<dbReference type="EMBL" id="LXQA011355795">
    <property type="protein sequence ID" value="MCI94434.1"/>
    <property type="molecule type" value="Genomic_DNA"/>
</dbReference>
<proteinExistence type="predicted"/>
<evidence type="ECO:0000313" key="2">
    <source>
        <dbReference type="Proteomes" id="UP000265520"/>
    </source>
</evidence>
<protein>
    <submittedName>
        <fullName evidence="1">Uncharacterized protein</fullName>
    </submittedName>
</protein>
<comment type="caution">
    <text evidence="1">The sequence shown here is derived from an EMBL/GenBank/DDBJ whole genome shotgun (WGS) entry which is preliminary data.</text>
</comment>
<reference evidence="1 2" key="1">
    <citation type="journal article" date="2018" name="Front. Plant Sci.">
        <title>Red Clover (Trifolium pratense) and Zigzag Clover (T. medium) - A Picture of Genomic Similarities and Differences.</title>
        <authorList>
            <person name="Dluhosova J."/>
            <person name="Istvanek J."/>
            <person name="Nedelnik J."/>
            <person name="Repkova J."/>
        </authorList>
    </citation>
    <scope>NUCLEOTIDE SEQUENCE [LARGE SCALE GENOMIC DNA]</scope>
    <source>
        <strain evidence="2">cv. 10/8</strain>
        <tissue evidence="1">Leaf</tissue>
    </source>
</reference>